<dbReference type="Proteomes" id="UP000011744">
    <property type="component" value="Unassembled WGS sequence"/>
</dbReference>
<dbReference type="GO" id="GO:0043953">
    <property type="term" value="P:protein transport by the Tat complex"/>
    <property type="evidence" value="ECO:0007669"/>
    <property type="project" value="UniProtKB-UniRule"/>
</dbReference>
<dbReference type="HAMAP" id="MF_00237">
    <property type="entry name" value="TatB"/>
    <property type="match status" value="1"/>
</dbReference>
<dbReference type="Gene3D" id="1.20.5.3310">
    <property type="match status" value="1"/>
</dbReference>
<evidence type="ECO:0000256" key="10">
    <source>
        <dbReference type="SAM" id="MobiDB-lite"/>
    </source>
</evidence>
<keyword evidence="2 9" id="KW-0813">Transport</keyword>
<evidence type="ECO:0000256" key="3">
    <source>
        <dbReference type="ARBA" id="ARBA00022475"/>
    </source>
</evidence>
<dbReference type="InterPro" id="IPR018448">
    <property type="entry name" value="TatB"/>
</dbReference>
<sequence>MFDIGWDEMALIAVISLIVIGPKDLPVVLRQMGRWTRKAREMASEFHRGIDDMVRESELDELKKQVSKVSDVNLLRQEVDKAIDPTGEMAKAMELPVLDLKGGEDVAPPVLASVSEPAPPALAPVSDPVPEEIKPAEAPSRPPEP</sequence>
<evidence type="ECO:0000256" key="6">
    <source>
        <dbReference type="ARBA" id="ARBA00022989"/>
    </source>
</evidence>
<keyword evidence="7 9" id="KW-0811">Translocation</keyword>
<dbReference type="PANTHER" id="PTHR33162:SF1">
    <property type="entry name" value="SEC-INDEPENDENT PROTEIN TRANSLOCASE PROTEIN TATA, CHLOROPLASTIC"/>
    <property type="match status" value="1"/>
</dbReference>
<dbReference type="PATRIC" id="fig|1244869.3.peg.163"/>
<dbReference type="GO" id="GO:0033281">
    <property type="term" value="C:TAT protein transport complex"/>
    <property type="evidence" value="ECO:0007669"/>
    <property type="project" value="UniProtKB-UniRule"/>
</dbReference>
<reference evidence="11 12" key="1">
    <citation type="journal article" date="2014" name="Genome Announc.">
        <title>Draft Genome Sequence of Magnetospirillum sp. Strain SO-1, a Freshwater Magnetotactic Bacterium Isolated from the Ol'khovka River, Russia.</title>
        <authorList>
            <person name="Grouzdev D.S."/>
            <person name="Dziuba M.V."/>
            <person name="Sukhacheva M.S."/>
            <person name="Mardanov A.V."/>
            <person name="Beletskiy A.V."/>
            <person name="Kuznetsov B.B."/>
            <person name="Skryabin K.G."/>
        </authorList>
    </citation>
    <scope>NUCLEOTIDE SEQUENCE [LARGE SCALE GENOMIC DNA]</scope>
    <source>
        <strain evidence="11 12">SO-1</strain>
    </source>
</reference>
<comment type="similarity">
    <text evidence="9">Belongs to the TatB family.</text>
</comment>
<comment type="function">
    <text evidence="9">Part of the twin-arginine translocation (Tat) system that transports large folded proteins containing a characteristic twin-arginine motif in their signal peptide across membranes. Together with TatC, TatB is part of a receptor directly interacting with Tat signal peptides. TatB may form an oligomeric binding site that transiently accommodates folded Tat precursor proteins before their translocation.</text>
</comment>
<comment type="caution">
    <text evidence="11">The sequence shown here is derived from an EMBL/GenBank/DDBJ whole genome shotgun (WGS) entry which is preliminary data.</text>
</comment>
<organism evidence="11 12">
    <name type="scientific">Paramagnetospirillum caucaseum</name>
    <dbReference type="NCBI Taxonomy" id="1244869"/>
    <lineage>
        <taxon>Bacteria</taxon>
        <taxon>Pseudomonadati</taxon>
        <taxon>Pseudomonadota</taxon>
        <taxon>Alphaproteobacteria</taxon>
        <taxon>Rhodospirillales</taxon>
        <taxon>Magnetospirillaceae</taxon>
        <taxon>Paramagnetospirillum</taxon>
    </lineage>
</organism>
<evidence type="ECO:0000256" key="5">
    <source>
        <dbReference type="ARBA" id="ARBA00022927"/>
    </source>
</evidence>
<keyword evidence="12" id="KW-1185">Reference proteome</keyword>
<evidence type="ECO:0000256" key="4">
    <source>
        <dbReference type="ARBA" id="ARBA00022692"/>
    </source>
</evidence>
<evidence type="ECO:0000256" key="7">
    <source>
        <dbReference type="ARBA" id="ARBA00023010"/>
    </source>
</evidence>
<accession>M3AGQ7</accession>
<gene>
    <name evidence="9" type="primary">tatB</name>
    <name evidence="11" type="ORF">H261_00857</name>
</gene>
<dbReference type="PRINTS" id="PR01506">
    <property type="entry name" value="TATBPROTEIN"/>
</dbReference>
<keyword evidence="8 9" id="KW-0472">Membrane</keyword>
<dbReference type="RefSeq" id="WP_008613250.1">
    <property type="nucleotide sequence ID" value="NZ_AONQ01000002.1"/>
</dbReference>
<dbReference type="STRING" id="1244869.H261_00857"/>
<evidence type="ECO:0000256" key="9">
    <source>
        <dbReference type="HAMAP-Rule" id="MF_00237"/>
    </source>
</evidence>
<dbReference type="OrthoDB" id="7206969at2"/>
<evidence type="ECO:0000256" key="8">
    <source>
        <dbReference type="ARBA" id="ARBA00023136"/>
    </source>
</evidence>
<dbReference type="AlphaFoldDB" id="M3AGQ7"/>
<dbReference type="NCBIfam" id="TIGR01410">
    <property type="entry name" value="tatB"/>
    <property type="match status" value="1"/>
</dbReference>
<keyword evidence="5 9" id="KW-0653">Protein transport</keyword>
<dbReference type="eggNOG" id="COG1826">
    <property type="taxonomic scope" value="Bacteria"/>
</dbReference>
<dbReference type="PANTHER" id="PTHR33162">
    <property type="entry name" value="SEC-INDEPENDENT PROTEIN TRANSLOCASE PROTEIN TATA, CHLOROPLASTIC"/>
    <property type="match status" value="1"/>
</dbReference>
<name>M3AGQ7_9PROT</name>
<dbReference type="GO" id="GO:0008320">
    <property type="term" value="F:protein transmembrane transporter activity"/>
    <property type="evidence" value="ECO:0007669"/>
    <property type="project" value="UniProtKB-UniRule"/>
</dbReference>
<comment type="subcellular location">
    <subcellularLocation>
        <location evidence="9">Cell membrane</location>
        <topology evidence="9">Single-pass membrane protein</topology>
    </subcellularLocation>
    <subcellularLocation>
        <location evidence="1">Membrane</location>
        <topology evidence="1">Single-pass membrane protein</topology>
    </subcellularLocation>
</comment>
<evidence type="ECO:0000313" key="12">
    <source>
        <dbReference type="Proteomes" id="UP000011744"/>
    </source>
</evidence>
<keyword evidence="3 9" id="KW-1003">Cell membrane</keyword>
<proteinExistence type="inferred from homology"/>
<evidence type="ECO:0000256" key="2">
    <source>
        <dbReference type="ARBA" id="ARBA00022448"/>
    </source>
</evidence>
<feature type="region of interest" description="Disordered" evidence="10">
    <location>
        <begin position="108"/>
        <end position="145"/>
    </location>
</feature>
<keyword evidence="6 9" id="KW-1133">Transmembrane helix</keyword>
<dbReference type="EMBL" id="AONQ01000002">
    <property type="protein sequence ID" value="EME71754.1"/>
    <property type="molecule type" value="Genomic_DNA"/>
</dbReference>
<dbReference type="Pfam" id="PF02416">
    <property type="entry name" value="TatA_B_E"/>
    <property type="match status" value="1"/>
</dbReference>
<evidence type="ECO:0000256" key="1">
    <source>
        <dbReference type="ARBA" id="ARBA00004167"/>
    </source>
</evidence>
<evidence type="ECO:0000313" key="11">
    <source>
        <dbReference type="EMBL" id="EME71754.1"/>
    </source>
</evidence>
<dbReference type="InterPro" id="IPR003369">
    <property type="entry name" value="TatA/B/E"/>
</dbReference>
<protein>
    <recommendedName>
        <fullName evidence="9">Sec-independent protein translocase protein TatB</fullName>
    </recommendedName>
</protein>
<keyword evidence="4 9" id="KW-0812">Transmembrane</keyword>
<comment type="subunit">
    <text evidence="9">The Tat system comprises two distinct complexes: a TatABC complex, containing multiple copies of TatA, TatB and TatC subunits, and a separate TatA complex, containing only TatA subunits. Substrates initially bind to the TatABC complex, which probably triggers association of the separate TatA complex to form the active translocon.</text>
</comment>